<dbReference type="RefSeq" id="WP_344790648.1">
    <property type="nucleotide sequence ID" value="NZ_BAABBV010000001.1"/>
</dbReference>
<feature type="signal peptide" evidence="2">
    <location>
        <begin position="1"/>
        <end position="24"/>
    </location>
</feature>
<proteinExistence type="predicted"/>
<evidence type="ECO:0000313" key="3">
    <source>
        <dbReference type="EMBL" id="GAA4157890.1"/>
    </source>
</evidence>
<evidence type="ECO:0008006" key="5">
    <source>
        <dbReference type="Google" id="ProtNLM"/>
    </source>
</evidence>
<dbReference type="Proteomes" id="UP001415169">
    <property type="component" value="Unassembled WGS sequence"/>
</dbReference>
<dbReference type="PROSITE" id="PS50005">
    <property type="entry name" value="TPR"/>
    <property type="match status" value="2"/>
</dbReference>
<dbReference type="InterPro" id="IPR037919">
    <property type="entry name" value="OGT"/>
</dbReference>
<dbReference type="SUPFAM" id="SSF48452">
    <property type="entry name" value="TPR-like"/>
    <property type="match status" value="1"/>
</dbReference>
<feature type="repeat" description="TPR" evidence="1">
    <location>
        <begin position="86"/>
        <end position="119"/>
    </location>
</feature>
<dbReference type="EMBL" id="BAABBV010000001">
    <property type="protein sequence ID" value="GAA4157890.1"/>
    <property type="molecule type" value="Genomic_DNA"/>
</dbReference>
<accession>A0ABP7ZHM9</accession>
<keyword evidence="2" id="KW-0732">Signal</keyword>
<feature type="chain" id="PRO_5046414443" description="Tetratricopeptide repeat protein" evidence="2">
    <location>
        <begin position="25"/>
        <end position="195"/>
    </location>
</feature>
<sequence>MKTPGWHTPAATLAAAFIVAAALAGCTDHGDDKAKHPAASSASPTSSQAALENEMLENGIKQAGDGKYDDATSTVKAIVAIDAKNKYALYNLGLIAQIKKDSKGAIDYYEKAIKVDPKFTSAMYNEAIVLEPSDAAKAESLYEQIVKIDPKASTAYLRLSYLYEADGDQSKADAARKSAVKLDPSLATVTPTPGT</sequence>
<dbReference type="SMART" id="SM00028">
    <property type="entry name" value="TPR"/>
    <property type="match status" value="2"/>
</dbReference>
<reference evidence="3" key="2">
    <citation type="submission" date="2023-12" db="EMBL/GenBank/DDBJ databases">
        <authorList>
            <person name="Sun Q."/>
            <person name="Inoue M."/>
        </authorList>
    </citation>
    <scope>NUCLEOTIDE SEQUENCE</scope>
    <source>
        <strain evidence="3">JCM 17590</strain>
    </source>
</reference>
<dbReference type="InterPro" id="IPR011990">
    <property type="entry name" value="TPR-like_helical_dom_sf"/>
</dbReference>
<evidence type="ECO:0000256" key="1">
    <source>
        <dbReference type="PROSITE-ProRule" id="PRU00339"/>
    </source>
</evidence>
<dbReference type="InterPro" id="IPR019734">
    <property type="entry name" value="TPR_rpt"/>
</dbReference>
<gene>
    <name evidence="3" type="ORF">GCM10022286_09980</name>
</gene>
<name>A0ABP7ZHM9_9MICO</name>
<dbReference type="Pfam" id="PF00515">
    <property type="entry name" value="TPR_1"/>
    <property type="match status" value="1"/>
</dbReference>
<protein>
    <recommendedName>
        <fullName evidence="5">Tetratricopeptide repeat protein</fullName>
    </recommendedName>
</protein>
<keyword evidence="1" id="KW-0802">TPR repeat</keyword>
<evidence type="ECO:0000256" key="2">
    <source>
        <dbReference type="SAM" id="SignalP"/>
    </source>
</evidence>
<feature type="repeat" description="TPR" evidence="1">
    <location>
        <begin position="153"/>
        <end position="186"/>
    </location>
</feature>
<dbReference type="Pfam" id="PF13181">
    <property type="entry name" value="TPR_8"/>
    <property type="match status" value="1"/>
</dbReference>
<dbReference type="PANTHER" id="PTHR44366:SF1">
    <property type="entry name" value="UDP-N-ACETYLGLUCOSAMINE--PEPTIDE N-ACETYLGLUCOSAMINYLTRANSFERASE 110 KDA SUBUNIT"/>
    <property type="match status" value="1"/>
</dbReference>
<dbReference type="Gene3D" id="1.25.40.10">
    <property type="entry name" value="Tetratricopeptide repeat domain"/>
    <property type="match status" value="2"/>
</dbReference>
<dbReference type="PROSITE" id="PS51257">
    <property type="entry name" value="PROKAR_LIPOPROTEIN"/>
    <property type="match status" value="1"/>
</dbReference>
<evidence type="ECO:0000313" key="4">
    <source>
        <dbReference type="Proteomes" id="UP001415169"/>
    </source>
</evidence>
<organism evidence="3 4">
    <name type="scientific">Gryllotalpicola daejeonensis</name>
    <dbReference type="NCBI Taxonomy" id="993087"/>
    <lineage>
        <taxon>Bacteria</taxon>
        <taxon>Bacillati</taxon>
        <taxon>Actinomycetota</taxon>
        <taxon>Actinomycetes</taxon>
        <taxon>Micrococcales</taxon>
        <taxon>Microbacteriaceae</taxon>
        <taxon>Gryllotalpicola</taxon>
    </lineage>
</organism>
<dbReference type="PANTHER" id="PTHR44366">
    <property type="entry name" value="UDP-N-ACETYLGLUCOSAMINE--PEPTIDE N-ACETYLGLUCOSAMINYLTRANSFERASE 110 KDA SUBUNIT"/>
    <property type="match status" value="1"/>
</dbReference>
<keyword evidence="4" id="KW-1185">Reference proteome</keyword>
<reference evidence="3" key="1">
    <citation type="journal article" date="2014" name="Int. J. Syst. Evol. Microbiol.">
        <title>Complete genome of a new Firmicutes species belonging to the dominant human colonic microbiota ('Ruminococcus bicirculans') reveals two chromosomes and a selective capacity to utilize plant glucans.</title>
        <authorList>
            <consortium name="NISC Comparative Sequencing Program"/>
            <person name="Wegmann U."/>
            <person name="Louis P."/>
            <person name="Goesmann A."/>
            <person name="Henrissat B."/>
            <person name="Duncan S.H."/>
            <person name="Flint H.J."/>
        </authorList>
    </citation>
    <scope>NUCLEOTIDE SEQUENCE</scope>
    <source>
        <strain evidence="3">JCM 17590</strain>
    </source>
</reference>
<comment type="caution">
    <text evidence="3">The sequence shown here is derived from an EMBL/GenBank/DDBJ whole genome shotgun (WGS) entry which is preliminary data.</text>
</comment>